<evidence type="ECO:0000313" key="2">
    <source>
        <dbReference type="EMBL" id="HGZ44039.1"/>
    </source>
</evidence>
<gene>
    <name evidence="2" type="ORF">ENR23_11585</name>
</gene>
<dbReference type="EMBL" id="DSQF01000022">
    <property type="protein sequence ID" value="HGZ44039.1"/>
    <property type="molecule type" value="Genomic_DNA"/>
</dbReference>
<accession>A0A832I2P3</accession>
<keyword evidence="1" id="KW-0732">Signal</keyword>
<comment type="caution">
    <text evidence="2">The sequence shown here is derived from an EMBL/GenBank/DDBJ whole genome shotgun (WGS) entry which is preliminary data.</text>
</comment>
<feature type="signal peptide" evidence="1">
    <location>
        <begin position="1"/>
        <end position="27"/>
    </location>
</feature>
<protein>
    <submittedName>
        <fullName evidence="2">Uncharacterized protein</fullName>
    </submittedName>
</protein>
<evidence type="ECO:0000256" key="1">
    <source>
        <dbReference type="SAM" id="SignalP"/>
    </source>
</evidence>
<proteinExistence type="predicted"/>
<reference evidence="2" key="1">
    <citation type="journal article" date="2020" name="mSystems">
        <title>Genome- and Community-Level Interaction Insights into Carbon Utilization and Element Cycling Functions of Hydrothermarchaeota in Hydrothermal Sediment.</title>
        <authorList>
            <person name="Zhou Z."/>
            <person name="Liu Y."/>
            <person name="Xu W."/>
            <person name="Pan J."/>
            <person name="Luo Z.H."/>
            <person name="Li M."/>
        </authorList>
    </citation>
    <scope>NUCLEOTIDE SEQUENCE [LARGE SCALE GENOMIC DNA]</scope>
    <source>
        <strain evidence="2">SpSt-381</strain>
    </source>
</reference>
<sequence length="684" mass="75318">MTNRFVPSARAALAAALLAFAAPAARAGDARPDPFAGRPPEPFAVESALAESAFAATVTTNNLIQMTITNYGFLGNNFSSRNPSLVYPKGAPQIYEHLVRGGFWVGAEAQDQNGAFTSVVTATTDGSQGGASAGNTEWTPQGKSIEVRSILPNSKFFSPLAVSEEDLIAVYDDRTVRRAAFNNETHRPMGIEVTQSAYAWAFSSYQHAVIFSLKIRNTGAVKTNVWVGFYSEFASGNKTAYLDRNIWPPSSTGSAVGGWYSKKLIAYDDSLRLFRERYCNAQPVPDNCNVGLSPYWIGVRLLGARGLAGDTTTRRITMQAWNYDPSSAARDQDVERYEIMSRGVAMPIEGDSLMPQTGDPVGLLAVGPFPILYTDSTITVDFAIVGGLEVADIQEHSRFAQRAYDRGYIIPTPPPSPRFRTVARDGAIDFYWDDSPEFAEDRTSPVPRDFEGYRLYLGESPLDLKLLAQFDNDLAPGDTTGFNTGFGAVRLDPPAVIDGVTYRYRYTAHALRNGFKYYCAVTAFDLGNVEIESLESGTGQNLSLTIPGPAEGERPKGKVYVFPNPYRVEARWDLGRGVRDHYLWFTNLPKRCTLRIYTLAGDQVFERRFDGDAYRGDNARGVYDPRQPVTPQPPRLSGTTFAWNLITDQGQAVATGLYLFSVEDEDGDTTVGKFLIVKSDREEF</sequence>
<dbReference type="AlphaFoldDB" id="A0A832I2P3"/>
<organism evidence="2">
    <name type="scientific">Eiseniibacteriota bacterium</name>
    <dbReference type="NCBI Taxonomy" id="2212470"/>
    <lineage>
        <taxon>Bacteria</taxon>
        <taxon>Candidatus Eiseniibacteriota</taxon>
    </lineage>
</organism>
<feature type="chain" id="PRO_5032645161" evidence="1">
    <location>
        <begin position="28"/>
        <end position="684"/>
    </location>
</feature>
<name>A0A832I2P3_UNCEI</name>